<gene>
    <name evidence="1" type="ORF">LEA_14601</name>
</gene>
<name>K1S8E0_9ZZZZ</name>
<dbReference type="EMBL" id="AJWY01009943">
    <property type="protein sequence ID" value="EKC56912.1"/>
    <property type="molecule type" value="Genomic_DNA"/>
</dbReference>
<protein>
    <recommendedName>
        <fullName evidence="2">Polya polymerase</fullName>
    </recommendedName>
</protein>
<accession>K1S8E0</accession>
<dbReference type="AlphaFoldDB" id="K1S8E0"/>
<comment type="caution">
    <text evidence="1">The sequence shown here is derived from an EMBL/GenBank/DDBJ whole genome shotgun (WGS) entry which is preliminary data.</text>
</comment>
<evidence type="ECO:0000313" key="1">
    <source>
        <dbReference type="EMBL" id="EKC56912.1"/>
    </source>
</evidence>
<feature type="non-terminal residue" evidence="1">
    <location>
        <position position="40"/>
    </location>
</feature>
<reference evidence="1" key="1">
    <citation type="journal article" date="2013" name="Environ. Microbiol.">
        <title>Microbiota from the distal guts of lean and obese adolescents exhibit partial functional redundancy besides clear differences in community structure.</title>
        <authorList>
            <person name="Ferrer M."/>
            <person name="Ruiz A."/>
            <person name="Lanza F."/>
            <person name="Haange S.B."/>
            <person name="Oberbach A."/>
            <person name="Till H."/>
            <person name="Bargiela R."/>
            <person name="Campoy C."/>
            <person name="Segura M.T."/>
            <person name="Richter M."/>
            <person name="von Bergen M."/>
            <person name="Seifert J."/>
            <person name="Suarez A."/>
        </authorList>
    </citation>
    <scope>NUCLEOTIDE SEQUENCE</scope>
</reference>
<sequence length="40" mass="4606">MKIKNIENPEEFLKVIDSCKGRVELITDDGDRLNLKSKLC</sequence>
<proteinExistence type="predicted"/>
<organism evidence="1">
    <name type="scientific">human gut metagenome</name>
    <dbReference type="NCBI Taxonomy" id="408170"/>
    <lineage>
        <taxon>unclassified sequences</taxon>
        <taxon>metagenomes</taxon>
        <taxon>organismal metagenomes</taxon>
    </lineage>
</organism>
<evidence type="ECO:0008006" key="2">
    <source>
        <dbReference type="Google" id="ProtNLM"/>
    </source>
</evidence>